<dbReference type="Proteomes" id="UP000308652">
    <property type="component" value="Unassembled WGS sequence"/>
</dbReference>
<gene>
    <name evidence="6" type="ORF">BDQ12DRAFT_619274</name>
</gene>
<evidence type="ECO:0000256" key="1">
    <source>
        <dbReference type="ARBA" id="ARBA00022692"/>
    </source>
</evidence>
<accession>A0A5C3LR81</accession>
<dbReference type="InterPro" id="IPR036640">
    <property type="entry name" value="ABC1_TM_sf"/>
</dbReference>
<keyword evidence="1 4" id="KW-0812">Transmembrane</keyword>
<evidence type="ECO:0000313" key="6">
    <source>
        <dbReference type="EMBL" id="TFK31221.1"/>
    </source>
</evidence>
<dbReference type="GO" id="GO:0005524">
    <property type="term" value="F:ATP binding"/>
    <property type="evidence" value="ECO:0007669"/>
    <property type="project" value="InterPro"/>
</dbReference>
<dbReference type="AlphaFoldDB" id="A0A5C3LR81"/>
<keyword evidence="3 4" id="KW-0472">Membrane</keyword>
<dbReference type="OrthoDB" id="6500128at2759"/>
<sequence>MFDVVADLTAGSRATLAPAPAVVAAREPYRVSRFVPIAEENEGQELATRKRRPSSIHIPSPIVPTPSAAYTVSSRRFSLQFTPTSPSFNIAHRSTTMLIDDEEEEFDNEKRAMQNSAANARRGRSARDNMVRARWDGARVAPMTSVKVDSANNKSSTAEGAEEEADEQRPAFWALMRSVYPTIPYKPLLFAGLVVCLLSGAMTPIFSFLLSRLLFEVSTGAQDSSVINRFGGIVLGIAALDGLLIGLKYFLMETSGMSWVTKMRNTSLEKVLDQDKKWFDKSINS</sequence>
<organism evidence="6 7">
    <name type="scientific">Crucibulum laeve</name>
    <dbReference type="NCBI Taxonomy" id="68775"/>
    <lineage>
        <taxon>Eukaryota</taxon>
        <taxon>Fungi</taxon>
        <taxon>Dikarya</taxon>
        <taxon>Basidiomycota</taxon>
        <taxon>Agaricomycotina</taxon>
        <taxon>Agaricomycetes</taxon>
        <taxon>Agaricomycetidae</taxon>
        <taxon>Agaricales</taxon>
        <taxon>Agaricineae</taxon>
        <taxon>Nidulariaceae</taxon>
        <taxon>Crucibulum</taxon>
    </lineage>
</organism>
<proteinExistence type="predicted"/>
<dbReference type="PROSITE" id="PS50929">
    <property type="entry name" value="ABC_TM1F"/>
    <property type="match status" value="1"/>
</dbReference>
<reference evidence="6 7" key="1">
    <citation type="journal article" date="2019" name="Nat. Ecol. Evol.">
        <title>Megaphylogeny resolves global patterns of mushroom evolution.</title>
        <authorList>
            <person name="Varga T."/>
            <person name="Krizsan K."/>
            <person name="Foldi C."/>
            <person name="Dima B."/>
            <person name="Sanchez-Garcia M."/>
            <person name="Sanchez-Ramirez S."/>
            <person name="Szollosi G.J."/>
            <person name="Szarkandi J.G."/>
            <person name="Papp V."/>
            <person name="Albert L."/>
            <person name="Andreopoulos W."/>
            <person name="Angelini C."/>
            <person name="Antonin V."/>
            <person name="Barry K.W."/>
            <person name="Bougher N.L."/>
            <person name="Buchanan P."/>
            <person name="Buyck B."/>
            <person name="Bense V."/>
            <person name="Catcheside P."/>
            <person name="Chovatia M."/>
            <person name="Cooper J."/>
            <person name="Damon W."/>
            <person name="Desjardin D."/>
            <person name="Finy P."/>
            <person name="Geml J."/>
            <person name="Haridas S."/>
            <person name="Hughes K."/>
            <person name="Justo A."/>
            <person name="Karasinski D."/>
            <person name="Kautmanova I."/>
            <person name="Kiss B."/>
            <person name="Kocsube S."/>
            <person name="Kotiranta H."/>
            <person name="LaButti K.M."/>
            <person name="Lechner B.E."/>
            <person name="Liimatainen K."/>
            <person name="Lipzen A."/>
            <person name="Lukacs Z."/>
            <person name="Mihaltcheva S."/>
            <person name="Morgado L.N."/>
            <person name="Niskanen T."/>
            <person name="Noordeloos M.E."/>
            <person name="Ohm R.A."/>
            <person name="Ortiz-Santana B."/>
            <person name="Ovrebo C."/>
            <person name="Racz N."/>
            <person name="Riley R."/>
            <person name="Savchenko A."/>
            <person name="Shiryaev A."/>
            <person name="Soop K."/>
            <person name="Spirin V."/>
            <person name="Szebenyi C."/>
            <person name="Tomsovsky M."/>
            <person name="Tulloss R.E."/>
            <person name="Uehling J."/>
            <person name="Grigoriev I.V."/>
            <person name="Vagvolgyi C."/>
            <person name="Papp T."/>
            <person name="Martin F.M."/>
            <person name="Miettinen O."/>
            <person name="Hibbett D.S."/>
            <person name="Nagy L.G."/>
        </authorList>
    </citation>
    <scope>NUCLEOTIDE SEQUENCE [LARGE SCALE GENOMIC DNA]</scope>
    <source>
        <strain evidence="6 7">CBS 166.37</strain>
    </source>
</reference>
<dbReference type="Gene3D" id="1.20.1560.10">
    <property type="entry name" value="ABC transporter type 1, transmembrane domain"/>
    <property type="match status" value="1"/>
</dbReference>
<dbReference type="InterPro" id="IPR011527">
    <property type="entry name" value="ABC1_TM_dom"/>
</dbReference>
<feature type="transmembrane region" description="Helical" evidence="4">
    <location>
        <begin position="230"/>
        <end position="251"/>
    </location>
</feature>
<dbReference type="GO" id="GO:0016020">
    <property type="term" value="C:membrane"/>
    <property type="evidence" value="ECO:0007669"/>
    <property type="project" value="InterPro"/>
</dbReference>
<feature type="domain" description="ABC transmembrane type-1" evidence="5">
    <location>
        <begin position="190"/>
        <end position="285"/>
    </location>
</feature>
<evidence type="ECO:0000259" key="5">
    <source>
        <dbReference type="PROSITE" id="PS50929"/>
    </source>
</evidence>
<evidence type="ECO:0000256" key="4">
    <source>
        <dbReference type="SAM" id="Phobius"/>
    </source>
</evidence>
<feature type="transmembrane region" description="Helical" evidence="4">
    <location>
        <begin position="188"/>
        <end position="210"/>
    </location>
</feature>
<dbReference type="GO" id="GO:0140359">
    <property type="term" value="F:ABC-type transporter activity"/>
    <property type="evidence" value="ECO:0007669"/>
    <property type="project" value="InterPro"/>
</dbReference>
<keyword evidence="2 4" id="KW-1133">Transmembrane helix</keyword>
<evidence type="ECO:0000256" key="3">
    <source>
        <dbReference type="ARBA" id="ARBA00023136"/>
    </source>
</evidence>
<protein>
    <recommendedName>
        <fullName evidence="5">ABC transmembrane type-1 domain-containing protein</fullName>
    </recommendedName>
</protein>
<dbReference type="STRING" id="68775.A0A5C3LR81"/>
<evidence type="ECO:0000256" key="2">
    <source>
        <dbReference type="ARBA" id="ARBA00022989"/>
    </source>
</evidence>
<dbReference type="SUPFAM" id="SSF90123">
    <property type="entry name" value="ABC transporter transmembrane region"/>
    <property type="match status" value="1"/>
</dbReference>
<evidence type="ECO:0000313" key="7">
    <source>
        <dbReference type="Proteomes" id="UP000308652"/>
    </source>
</evidence>
<name>A0A5C3LR81_9AGAR</name>
<dbReference type="Pfam" id="PF00664">
    <property type="entry name" value="ABC_membrane"/>
    <property type="match status" value="1"/>
</dbReference>
<keyword evidence="7" id="KW-1185">Reference proteome</keyword>
<feature type="non-terminal residue" evidence="6">
    <location>
        <position position="285"/>
    </location>
</feature>
<dbReference type="EMBL" id="ML213819">
    <property type="protein sequence ID" value="TFK31221.1"/>
    <property type="molecule type" value="Genomic_DNA"/>
</dbReference>